<dbReference type="PROSITE" id="PS51257">
    <property type="entry name" value="PROKAR_LIPOPROTEIN"/>
    <property type="match status" value="1"/>
</dbReference>
<dbReference type="RefSeq" id="WP_163067539.1">
    <property type="nucleotide sequence ID" value="NZ_CP048649.1"/>
</dbReference>
<dbReference type="Proteomes" id="UP000466848">
    <property type="component" value="Chromosome"/>
</dbReference>
<evidence type="ECO:0000313" key="1">
    <source>
        <dbReference type="EMBL" id="QIB70301.1"/>
    </source>
</evidence>
<accession>A0A858BW47</accession>
<keyword evidence="2" id="KW-1185">Reference proteome</keyword>
<dbReference type="AlphaFoldDB" id="A0A858BW47"/>
<dbReference type="KEGG" id="abut:Ami103574_13815"/>
<proteinExistence type="predicted"/>
<organism evidence="1 2">
    <name type="scientific">Aminipila butyrica</name>
    <dbReference type="NCBI Taxonomy" id="433296"/>
    <lineage>
        <taxon>Bacteria</taxon>
        <taxon>Bacillati</taxon>
        <taxon>Bacillota</taxon>
        <taxon>Clostridia</taxon>
        <taxon>Peptostreptococcales</taxon>
        <taxon>Anaerovoracaceae</taxon>
        <taxon>Aminipila</taxon>
    </lineage>
</organism>
<evidence type="ECO:0008006" key="3">
    <source>
        <dbReference type="Google" id="ProtNLM"/>
    </source>
</evidence>
<gene>
    <name evidence="1" type="ORF">Ami103574_13815</name>
</gene>
<protein>
    <recommendedName>
        <fullName evidence="3">Lipoprotein</fullName>
    </recommendedName>
</protein>
<name>A0A858BW47_9FIRM</name>
<reference evidence="1 2" key="1">
    <citation type="submission" date="2020-02" db="EMBL/GenBank/DDBJ databases">
        <authorList>
            <person name="Kim Y.B."/>
            <person name="Roh S.W."/>
        </authorList>
    </citation>
    <scope>NUCLEOTIDE SEQUENCE [LARGE SCALE GENOMIC DNA]</scope>
    <source>
        <strain evidence="1 2">DSM 103574</strain>
    </source>
</reference>
<sequence length="136" mass="15736">MKKMLIILLLIIFLTFYGCTANEKVILKGSYQSEVKESDNVVLLSFQEDDSSFVEYIDNREVDKGTYEKIKDNIYKIKSDKQDFEITLDKNNSFEIIIKKLNDGNPIRIENVGDIPVSFTAEFNDTNQYKTLLDSD</sequence>
<dbReference type="EMBL" id="CP048649">
    <property type="protein sequence ID" value="QIB70301.1"/>
    <property type="molecule type" value="Genomic_DNA"/>
</dbReference>
<evidence type="ECO:0000313" key="2">
    <source>
        <dbReference type="Proteomes" id="UP000466848"/>
    </source>
</evidence>